<feature type="compositionally biased region" description="Polar residues" evidence="1">
    <location>
        <begin position="299"/>
        <end position="309"/>
    </location>
</feature>
<evidence type="ECO:0000313" key="5">
    <source>
        <dbReference type="EMBL" id="CAH3112387.1"/>
    </source>
</evidence>
<feature type="domain" description="Shavenoid isoform B-like N-terminal" evidence="4">
    <location>
        <begin position="37"/>
        <end position="108"/>
    </location>
</feature>
<feature type="region of interest" description="Disordered" evidence="1">
    <location>
        <begin position="514"/>
        <end position="619"/>
    </location>
</feature>
<feature type="compositionally biased region" description="Low complexity" evidence="1">
    <location>
        <begin position="679"/>
        <end position="691"/>
    </location>
</feature>
<proteinExistence type="predicted"/>
<evidence type="ECO:0000256" key="1">
    <source>
        <dbReference type="SAM" id="MobiDB-lite"/>
    </source>
</evidence>
<feature type="compositionally biased region" description="Basic and acidic residues" evidence="1">
    <location>
        <begin position="396"/>
        <end position="407"/>
    </location>
</feature>
<dbReference type="EMBL" id="CALNXJ010000013">
    <property type="protein sequence ID" value="CAH3112387.1"/>
    <property type="molecule type" value="Genomic_DNA"/>
</dbReference>
<feature type="transmembrane region" description="Helical" evidence="2">
    <location>
        <begin position="411"/>
        <end position="435"/>
    </location>
</feature>
<gene>
    <name evidence="5" type="ORF">PMEA_00005136</name>
</gene>
<feature type="region of interest" description="Disordered" evidence="1">
    <location>
        <begin position="278"/>
        <end position="309"/>
    </location>
</feature>
<evidence type="ECO:0000256" key="3">
    <source>
        <dbReference type="SAM" id="SignalP"/>
    </source>
</evidence>
<feature type="region of interest" description="Disordered" evidence="1">
    <location>
        <begin position="651"/>
        <end position="754"/>
    </location>
</feature>
<name>A0AAU9WEX5_9CNID</name>
<feature type="compositionally biased region" description="Polar residues" evidence="1">
    <location>
        <begin position="361"/>
        <end position="376"/>
    </location>
</feature>
<dbReference type="Pfam" id="PF23328">
    <property type="entry name" value="Sha_B_N"/>
    <property type="match status" value="1"/>
</dbReference>
<evidence type="ECO:0000313" key="6">
    <source>
        <dbReference type="Proteomes" id="UP001159428"/>
    </source>
</evidence>
<reference evidence="5 6" key="1">
    <citation type="submission" date="2022-05" db="EMBL/GenBank/DDBJ databases">
        <authorList>
            <consortium name="Genoscope - CEA"/>
            <person name="William W."/>
        </authorList>
    </citation>
    <scope>NUCLEOTIDE SEQUENCE [LARGE SCALE GENOMIC DNA]</scope>
</reference>
<keyword evidence="2" id="KW-0812">Transmembrane</keyword>
<protein>
    <recommendedName>
        <fullName evidence="4">Shavenoid isoform B-like N-terminal domain-containing protein</fullName>
    </recommendedName>
</protein>
<feature type="compositionally biased region" description="Low complexity" evidence="1">
    <location>
        <begin position="278"/>
        <end position="288"/>
    </location>
</feature>
<feature type="compositionally biased region" description="Low complexity" evidence="1">
    <location>
        <begin position="379"/>
        <end position="393"/>
    </location>
</feature>
<evidence type="ECO:0000256" key="2">
    <source>
        <dbReference type="SAM" id="Phobius"/>
    </source>
</evidence>
<feature type="signal peptide" evidence="3">
    <location>
        <begin position="1"/>
        <end position="23"/>
    </location>
</feature>
<feature type="compositionally biased region" description="Basic and acidic residues" evidence="1">
    <location>
        <begin position="727"/>
        <end position="754"/>
    </location>
</feature>
<sequence length="754" mass="82846">MKGGQQGVVLKLLLLTIIPQLSSFEVVNQTDVKEYVIERRDGGKYDLFMLNYKNGSFCHKSVHKVNDWCKELQADVDNTLIIEGKSCGCSCSYGFPTFLPSNQTCINENQAQRLGGCSHYEHFKLYWSDKEPLLSTTVNLLVAKSKELAPSFSRDNCSVITGDYFDYNGFLSEWKSIQNQIFSFNNSNDNMKLQWKADKNGTLSGRIIRLKVTCYNTTSSLPRSPFKRCMLFKALGTVTYYAPLKTSSVHTFPTASSSHTPWSSYLCLPSLQLQQSTQTSTLSLMPQPSSSPSPSPSLGATTKSPASHTDKFSTFVSTHIKTRSLQTMLALHSSGPILLSTSTDELESSLPVNSEEISNNVINTGIPKSSVSTGEPNYSEPSELPTTESSLPTRDGPGDKEARKGGKDKGVAIGAGVGGAVVFGIIVIGLIIVFCKRRKLRESTEKVEKPHVRVKNPVYEKPLDDIQIERPGKKATTLDGQDNQPTYMELVDNRGHERYGAVYSTADENYDNSSVYQSLDKNTPAAPPVYQSLQNNQPSTKKPMPKQKISNTEKPGKPSVPSDPEYNVLEESHTKQENTSEAIYNVLEGPDPRHDISGNIQDPVYNLLDGPDAGQTYEAPDVGVQQDPLYNVLEVPESKQEHQEPLYNVLESADTENAPSRQYGPSDGATSEPLYNVLDGADSSGANSSDAEYAAPNRSLSADGHDNPAYEQTVGFGAPHASVHSPGSERESLYEPLKESDRQDVYEPLRKKGK</sequence>
<comment type="caution">
    <text evidence="5">The sequence shown here is derived from an EMBL/GenBank/DDBJ whole genome shotgun (WGS) entry which is preliminary data.</text>
</comment>
<feature type="chain" id="PRO_5043987052" description="Shavenoid isoform B-like N-terminal domain-containing protein" evidence="3">
    <location>
        <begin position="24"/>
        <end position="754"/>
    </location>
</feature>
<feature type="compositionally biased region" description="Polar residues" evidence="1">
    <location>
        <begin position="531"/>
        <end position="540"/>
    </location>
</feature>
<keyword evidence="2" id="KW-0472">Membrane</keyword>
<feature type="region of interest" description="Disordered" evidence="1">
    <location>
        <begin position="361"/>
        <end position="407"/>
    </location>
</feature>
<keyword evidence="2" id="KW-1133">Transmembrane helix</keyword>
<organism evidence="5 6">
    <name type="scientific">Pocillopora meandrina</name>
    <dbReference type="NCBI Taxonomy" id="46732"/>
    <lineage>
        <taxon>Eukaryota</taxon>
        <taxon>Metazoa</taxon>
        <taxon>Cnidaria</taxon>
        <taxon>Anthozoa</taxon>
        <taxon>Hexacorallia</taxon>
        <taxon>Scleractinia</taxon>
        <taxon>Astrocoeniina</taxon>
        <taxon>Pocilloporidae</taxon>
        <taxon>Pocillopora</taxon>
    </lineage>
</organism>
<dbReference type="AlphaFoldDB" id="A0AAU9WEX5"/>
<keyword evidence="3" id="KW-0732">Signal</keyword>
<evidence type="ECO:0000259" key="4">
    <source>
        <dbReference type="Pfam" id="PF23328"/>
    </source>
</evidence>
<keyword evidence="6" id="KW-1185">Reference proteome</keyword>
<dbReference type="Proteomes" id="UP001159428">
    <property type="component" value="Unassembled WGS sequence"/>
</dbReference>
<dbReference type="InterPro" id="IPR057507">
    <property type="entry name" value="Sha_B-like_N"/>
</dbReference>
<accession>A0AAU9WEX5</accession>